<dbReference type="Proteomes" id="UP000190188">
    <property type="component" value="Unassembled WGS sequence"/>
</dbReference>
<organism evidence="4 5">
    <name type="scientific">Paenibacillus selenitireducens</name>
    <dbReference type="NCBI Taxonomy" id="1324314"/>
    <lineage>
        <taxon>Bacteria</taxon>
        <taxon>Bacillati</taxon>
        <taxon>Bacillota</taxon>
        <taxon>Bacilli</taxon>
        <taxon>Bacillales</taxon>
        <taxon>Paenibacillaceae</taxon>
        <taxon>Paenibacillus</taxon>
    </lineage>
</organism>
<dbReference type="InterPro" id="IPR046342">
    <property type="entry name" value="CBS_dom_sf"/>
</dbReference>
<dbReference type="InterPro" id="IPR051257">
    <property type="entry name" value="Diverse_CBS-Domain"/>
</dbReference>
<keyword evidence="5" id="KW-1185">Reference proteome</keyword>
<dbReference type="PANTHER" id="PTHR43080:SF2">
    <property type="entry name" value="CBS DOMAIN-CONTAINING PROTEIN"/>
    <property type="match status" value="1"/>
</dbReference>
<feature type="domain" description="CBS" evidence="3">
    <location>
        <begin position="8"/>
        <end position="66"/>
    </location>
</feature>
<dbReference type="AlphaFoldDB" id="A0A1T2XDL7"/>
<proteinExistence type="predicted"/>
<dbReference type="RefSeq" id="WP_078499518.1">
    <property type="nucleotide sequence ID" value="NZ_MSZX01000005.1"/>
</dbReference>
<gene>
    <name evidence="4" type="ORF">BVG16_15210</name>
</gene>
<dbReference type="SMART" id="SM00116">
    <property type="entry name" value="CBS"/>
    <property type="match status" value="2"/>
</dbReference>
<dbReference type="CDD" id="cd04622">
    <property type="entry name" value="CBS_pair_HRP1_like"/>
    <property type="match status" value="1"/>
</dbReference>
<name>A0A1T2XDL7_9BACL</name>
<reference evidence="4 5" key="1">
    <citation type="submission" date="2017-01" db="EMBL/GenBank/DDBJ databases">
        <title>Genome analysis of Paenibacillus selenitrireducens ES3-24.</title>
        <authorList>
            <person name="Xu D."/>
            <person name="Yao R."/>
            <person name="Zheng S."/>
        </authorList>
    </citation>
    <scope>NUCLEOTIDE SEQUENCE [LARGE SCALE GENOMIC DNA]</scope>
    <source>
        <strain evidence="4 5">ES3-24</strain>
    </source>
</reference>
<dbReference type="Pfam" id="PF00571">
    <property type="entry name" value="CBS"/>
    <property type="match status" value="2"/>
</dbReference>
<evidence type="ECO:0000313" key="5">
    <source>
        <dbReference type="Proteomes" id="UP000190188"/>
    </source>
</evidence>
<evidence type="ECO:0000256" key="2">
    <source>
        <dbReference type="PROSITE-ProRule" id="PRU00703"/>
    </source>
</evidence>
<dbReference type="PROSITE" id="PS51371">
    <property type="entry name" value="CBS"/>
    <property type="match status" value="2"/>
</dbReference>
<dbReference type="OrthoDB" id="9802114at2"/>
<accession>A0A1T2XDL7</accession>
<feature type="domain" description="CBS" evidence="3">
    <location>
        <begin position="72"/>
        <end position="128"/>
    </location>
</feature>
<dbReference type="EMBL" id="MSZX01000005">
    <property type="protein sequence ID" value="OPA77776.1"/>
    <property type="molecule type" value="Genomic_DNA"/>
</dbReference>
<evidence type="ECO:0000313" key="4">
    <source>
        <dbReference type="EMBL" id="OPA77776.1"/>
    </source>
</evidence>
<dbReference type="PANTHER" id="PTHR43080">
    <property type="entry name" value="CBS DOMAIN-CONTAINING PROTEIN CBSX3, MITOCHONDRIAL"/>
    <property type="match status" value="1"/>
</dbReference>
<sequence>MKTLREIMTTDYVTVSSEDDIYQIAVKMEQNNIGFIPVVDNKKLMGVVTDRDLVIRGYAAKRPGSTPAKEVMTQNIVTVSPDTTVEEAANMMSKEMIRRLAVVDQGELAGVVAIGDLAVTDQFDSIASDALSEISQHTDVVHH</sequence>
<evidence type="ECO:0000259" key="3">
    <source>
        <dbReference type="PROSITE" id="PS51371"/>
    </source>
</evidence>
<dbReference type="Gene3D" id="3.10.580.10">
    <property type="entry name" value="CBS-domain"/>
    <property type="match status" value="1"/>
</dbReference>
<keyword evidence="1 2" id="KW-0129">CBS domain</keyword>
<dbReference type="InterPro" id="IPR000644">
    <property type="entry name" value="CBS_dom"/>
</dbReference>
<dbReference type="SUPFAM" id="SSF54631">
    <property type="entry name" value="CBS-domain pair"/>
    <property type="match status" value="1"/>
</dbReference>
<comment type="caution">
    <text evidence="4">The sequence shown here is derived from an EMBL/GenBank/DDBJ whole genome shotgun (WGS) entry which is preliminary data.</text>
</comment>
<evidence type="ECO:0000256" key="1">
    <source>
        <dbReference type="ARBA" id="ARBA00023122"/>
    </source>
</evidence>
<dbReference type="STRING" id="1324314.BVG16_15210"/>
<protein>
    <submittedName>
        <fullName evidence="4">CBS domain-containing protein</fullName>
    </submittedName>
</protein>